<feature type="domain" description="AB hydrolase-1" evidence="2">
    <location>
        <begin position="39"/>
        <end position="281"/>
    </location>
</feature>
<dbReference type="PANTHER" id="PTHR43798">
    <property type="entry name" value="MONOACYLGLYCEROL LIPASE"/>
    <property type="match status" value="1"/>
</dbReference>
<dbReference type="KEGG" id="mmor:MMOR_17550"/>
<dbReference type="AlphaFoldDB" id="A0AAD1HA36"/>
<evidence type="ECO:0000256" key="1">
    <source>
        <dbReference type="ARBA" id="ARBA00022801"/>
    </source>
</evidence>
<dbReference type="RefSeq" id="WP_083148916.1">
    <property type="nucleotide sequence ID" value="NZ_AP022560.1"/>
</dbReference>
<dbReference type="Proteomes" id="UP000466681">
    <property type="component" value="Chromosome"/>
</dbReference>
<dbReference type="Pfam" id="PF00561">
    <property type="entry name" value="Abhydrolase_1"/>
    <property type="match status" value="1"/>
</dbReference>
<evidence type="ECO:0000313" key="4">
    <source>
        <dbReference type="Proteomes" id="UP000466681"/>
    </source>
</evidence>
<dbReference type="Gene3D" id="3.40.50.1820">
    <property type="entry name" value="alpha/beta hydrolase"/>
    <property type="match status" value="1"/>
</dbReference>
<organism evidence="3 4">
    <name type="scientific">Mycolicibacterium moriokaense</name>
    <dbReference type="NCBI Taxonomy" id="39691"/>
    <lineage>
        <taxon>Bacteria</taxon>
        <taxon>Bacillati</taxon>
        <taxon>Actinomycetota</taxon>
        <taxon>Actinomycetes</taxon>
        <taxon>Mycobacteriales</taxon>
        <taxon>Mycobacteriaceae</taxon>
        <taxon>Mycolicibacterium</taxon>
    </lineage>
</organism>
<dbReference type="GO" id="GO:0016020">
    <property type="term" value="C:membrane"/>
    <property type="evidence" value="ECO:0007669"/>
    <property type="project" value="TreeGrafter"/>
</dbReference>
<dbReference type="GO" id="GO:0016787">
    <property type="term" value="F:hydrolase activity"/>
    <property type="evidence" value="ECO:0007669"/>
    <property type="project" value="UniProtKB-KW"/>
</dbReference>
<evidence type="ECO:0000259" key="2">
    <source>
        <dbReference type="Pfam" id="PF00561"/>
    </source>
</evidence>
<proteinExistence type="predicted"/>
<gene>
    <name evidence="3" type="ORF">MMOR_17550</name>
</gene>
<dbReference type="PANTHER" id="PTHR43798:SF31">
    <property type="entry name" value="AB HYDROLASE SUPERFAMILY PROTEIN YCLE"/>
    <property type="match status" value="1"/>
</dbReference>
<accession>A0AAD1HA36</accession>
<dbReference type="InterPro" id="IPR050266">
    <property type="entry name" value="AB_hydrolase_sf"/>
</dbReference>
<evidence type="ECO:0000313" key="3">
    <source>
        <dbReference type="EMBL" id="BBX00819.1"/>
    </source>
</evidence>
<dbReference type="InterPro" id="IPR029058">
    <property type="entry name" value="AB_hydrolase_fold"/>
</dbReference>
<protein>
    <submittedName>
        <fullName evidence="3">Alpha/beta hydrolase</fullName>
    </submittedName>
</protein>
<keyword evidence="1 3" id="KW-0378">Hydrolase</keyword>
<dbReference type="EMBL" id="AP022560">
    <property type="protein sequence ID" value="BBX00819.1"/>
    <property type="molecule type" value="Genomic_DNA"/>
</dbReference>
<dbReference type="InterPro" id="IPR000073">
    <property type="entry name" value="AB_hydrolase_1"/>
</dbReference>
<dbReference type="SUPFAM" id="SSF53474">
    <property type="entry name" value="alpha/beta-Hydrolases"/>
    <property type="match status" value="1"/>
</dbReference>
<dbReference type="PRINTS" id="PR00111">
    <property type="entry name" value="ABHYDROLASE"/>
</dbReference>
<sequence>MFATDKAVPTVGYLDRRVTTSDGVRLAVRDFGRVDAEHTIVLLHGLCLTQDSWAAQVRDLVQRWGNSIRIITYDHRGHGASSSAPMRTYRIGRLAADLANVLSALNVTGALTLVGHSMGGMTALEYIGRPAVHRPVEPRGLVLVATAAGKLAERGIGRLISTPATEMLCEIVERAPRFVTDRAIKSVVKPLSDALLAIPGLDPGARTGLAALPKNTLTTAAGFLLGLKRYDQYDALESITATAVVVSGGMDFATPVSHSDDLADAIADAVHLHVPSAGHMLPQEAPQHVSSAINLALSVTDSAQGSLATVS</sequence>
<name>A0AAD1HA36_9MYCO</name>
<keyword evidence="4" id="KW-1185">Reference proteome</keyword>
<reference evidence="3 4" key="1">
    <citation type="journal article" date="2019" name="Emerg. Microbes Infect.">
        <title>Comprehensive subspecies identification of 175 nontuberculous mycobacteria species based on 7547 genomic profiles.</title>
        <authorList>
            <person name="Matsumoto Y."/>
            <person name="Kinjo T."/>
            <person name="Motooka D."/>
            <person name="Nabeya D."/>
            <person name="Jung N."/>
            <person name="Uechi K."/>
            <person name="Horii T."/>
            <person name="Iida T."/>
            <person name="Fujita J."/>
            <person name="Nakamura S."/>
        </authorList>
    </citation>
    <scope>NUCLEOTIDE SEQUENCE [LARGE SCALE GENOMIC DNA]</scope>
    <source>
        <strain evidence="3 4">JCM 6375</strain>
    </source>
</reference>